<keyword evidence="4" id="KW-1185">Reference proteome</keyword>
<dbReference type="InterPro" id="IPR011993">
    <property type="entry name" value="PH-like_dom_sf"/>
</dbReference>
<organism evidence="3 4">
    <name type="scientific">Acrasis kona</name>
    <dbReference type="NCBI Taxonomy" id="1008807"/>
    <lineage>
        <taxon>Eukaryota</taxon>
        <taxon>Discoba</taxon>
        <taxon>Heterolobosea</taxon>
        <taxon>Tetramitia</taxon>
        <taxon>Eutetramitia</taxon>
        <taxon>Acrasidae</taxon>
        <taxon>Acrasis</taxon>
    </lineage>
</organism>
<dbReference type="SMART" id="SM00233">
    <property type="entry name" value="PH"/>
    <property type="match status" value="1"/>
</dbReference>
<feature type="domain" description="PH" evidence="2">
    <location>
        <begin position="74"/>
        <end position="175"/>
    </location>
</feature>
<dbReference type="PROSITE" id="PS50003">
    <property type="entry name" value="PH_DOMAIN"/>
    <property type="match status" value="1"/>
</dbReference>
<dbReference type="InterPro" id="IPR001849">
    <property type="entry name" value="PH_domain"/>
</dbReference>
<accession>A0AAW2YHK7</accession>
<evidence type="ECO:0000313" key="4">
    <source>
        <dbReference type="Proteomes" id="UP001431209"/>
    </source>
</evidence>
<dbReference type="Proteomes" id="UP001431209">
    <property type="component" value="Unassembled WGS sequence"/>
</dbReference>
<evidence type="ECO:0000313" key="3">
    <source>
        <dbReference type="EMBL" id="KAL0476464.1"/>
    </source>
</evidence>
<feature type="region of interest" description="Disordered" evidence="1">
    <location>
        <begin position="1"/>
        <end position="22"/>
    </location>
</feature>
<gene>
    <name evidence="3" type="ORF">AKO1_004406</name>
</gene>
<protein>
    <submittedName>
        <fullName evidence="3">Cyth2</fullName>
    </submittedName>
</protein>
<name>A0AAW2YHK7_9EUKA</name>
<evidence type="ECO:0000256" key="1">
    <source>
        <dbReference type="SAM" id="MobiDB-lite"/>
    </source>
</evidence>
<dbReference type="SUPFAM" id="SSF50729">
    <property type="entry name" value="PH domain-like"/>
    <property type="match status" value="1"/>
</dbReference>
<dbReference type="EMBL" id="JAOPGA020000046">
    <property type="protein sequence ID" value="KAL0476464.1"/>
    <property type="molecule type" value="Genomic_DNA"/>
</dbReference>
<comment type="caution">
    <text evidence="3">The sequence shown here is derived from an EMBL/GenBank/DDBJ whole genome shotgun (WGS) entry which is preliminary data.</text>
</comment>
<proteinExistence type="predicted"/>
<dbReference type="Gene3D" id="2.30.29.30">
    <property type="entry name" value="Pleckstrin-homology domain (PH domain)/Phosphotyrosine-binding domain (PTB)"/>
    <property type="match status" value="1"/>
</dbReference>
<evidence type="ECO:0000259" key="2">
    <source>
        <dbReference type="PROSITE" id="PS50003"/>
    </source>
</evidence>
<dbReference type="CDD" id="cd00821">
    <property type="entry name" value="PH"/>
    <property type="match status" value="1"/>
</dbReference>
<sequence>MSFDVSDESIGTPDTHGSPHGYLAKTLLESSAPTDLNSPGLARSGSSRRQAVRINKDHFKTNILPQSEAFSSSRCRAQGILFKANITAGVLKRWKSHWVTLADNNLYYSSTETDKDVPTVLSKIYGSSIMSIKQVGKDSYGFVFEIQAVEGVTRWACENEEEYDKWLLSLQQLMVACVGPSSIRSDMNNLFLQCHQSDALFSELVLRSMFLSVPHWRNNKELAKLELLRAIDRAYMMDDDLDLQASEIADMKEGKKEKITLQTLSRNLRNCAIVSDQDVLKNNQDNIK</sequence>
<dbReference type="AlphaFoldDB" id="A0AAW2YHK7"/>
<reference evidence="3 4" key="1">
    <citation type="submission" date="2024-03" db="EMBL/GenBank/DDBJ databases">
        <title>The Acrasis kona genome and developmental transcriptomes reveal deep origins of eukaryotic multicellular pathways.</title>
        <authorList>
            <person name="Sheikh S."/>
            <person name="Fu C.-J."/>
            <person name="Brown M.W."/>
            <person name="Baldauf S.L."/>
        </authorList>
    </citation>
    <scope>NUCLEOTIDE SEQUENCE [LARGE SCALE GENOMIC DNA]</scope>
    <source>
        <strain evidence="3 4">ATCC MYA-3509</strain>
    </source>
</reference>